<dbReference type="KEGG" id="rce:RC1_2211"/>
<dbReference type="Pfam" id="PF00496">
    <property type="entry name" value="SBP_bac_5"/>
    <property type="match status" value="1"/>
</dbReference>
<evidence type="ECO:0000259" key="5">
    <source>
        <dbReference type="Pfam" id="PF00496"/>
    </source>
</evidence>
<comment type="subcellular location">
    <subcellularLocation>
        <location evidence="1">Periplasm</location>
    </subcellularLocation>
</comment>
<keyword evidence="4" id="KW-0732">Signal</keyword>
<dbReference type="Proteomes" id="UP000001591">
    <property type="component" value="Chromosome"/>
</dbReference>
<dbReference type="InterPro" id="IPR030678">
    <property type="entry name" value="Peptide/Ni-bd"/>
</dbReference>
<dbReference type="EMBL" id="CP000613">
    <property type="protein sequence ID" value="ACI99598.1"/>
    <property type="molecule type" value="Genomic_DNA"/>
</dbReference>
<dbReference type="GO" id="GO:0015833">
    <property type="term" value="P:peptide transport"/>
    <property type="evidence" value="ECO:0007669"/>
    <property type="project" value="TreeGrafter"/>
</dbReference>
<dbReference type="FunFam" id="3.10.105.10:FF:000001">
    <property type="entry name" value="Oligopeptide ABC transporter, oligopeptide-binding protein"/>
    <property type="match status" value="1"/>
</dbReference>
<dbReference type="AlphaFoldDB" id="B6IP96"/>
<dbReference type="Gene3D" id="3.40.190.10">
    <property type="entry name" value="Periplasmic binding protein-like II"/>
    <property type="match status" value="1"/>
</dbReference>
<evidence type="ECO:0000313" key="7">
    <source>
        <dbReference type="Proteomes" id="UP000001591"/>
    </source>
</evidence>
<sequence length="534" mass="59953">MRPAGRLMWLIRLAVAALLGVGSIAPAAAEMVLHRGNGTEPETLDPQRLRGEAAGWIAMDLFEGLLTVDAKGHPIPGLAESWTVSDDGLVYTFILRRNARWSDGSPVTAEDFAFSWRRLLDPETLSDYAYFLWPVKNGRAINLGRMPPSALGVEAVDDRTFRVTLEEPAAWFVSSLQHTSTSAISKASYERHGEDFIRPGILVSSGAYKLAEAVPQGHVKLVRNPHFHAADTVAVDTVYFYPTENRETELRRFRAGELDLTYDVPDSQLDWLKANMADELHIAPYLGNYFYAFNLTRQPWASNRDLRKALVLAVDRTALATLLTKGGEEPAFTFVPPRTAGYTAPQPDYAGWTQAERDAEAQRLVAAAGYGKGGKPLEVEILFNTSENHRKIAIAIAAMWQQKLGAKVVLTNQEWKVFIDTRNNRTFKDVARHGWVADFDDAVTFLKLFRSDIGRQNPSGYANPAFDRLMDAAGRERDPETRQDLMRQAEALLLDDIPIVPIFYHATQNMVSRRVKGWEDNLRNLHLTRYLRVE</sequence>
<dbReference type="InterPro" id="IPR000914">
    <property type="entry name" value="SBP_5_dom"/>
</dbReference>
<keyword evidence="7" id="KW-1185">Reference proteome</keyword>
<dbReference type="FunFam" id="3.90.76.10:FF:000001">
    <property type="entry name" value="Oligopeptide ABC transporter substrate-binding protein"/>
    <property type="match status" value="1"/>
</dbReference>
<dbReference type="GO" id="GO:1904680">
    <property type="term" value="F:peptide transmembrane transporter activity"/>
    <property type="evidence" value="ECO:0007669"/>
    <property type="project" value="TreeGrafter"/>
</dbReference>
<dbReference type="SUPFAM" id="SSF53850">
    <property type="entry name" value="Periplasmic binding protein-like II"/>
    <property type="match status" value="1"/>
</dbReference>
<dbReference type="PANTHER" id="PTHR30290:SF10">
    <property type="entry name" value="PERIPLASMIC OLIGOPEPTIDE-BINDING PROTEIN-RELATED"/>
    <property type="match status" value="1"/>
</dbReference>
<dbReference type="GO" id="GO:0043190">
    <property type="term" value="C:ATP-binding cassette (ABC) transporter complex"/>
    <property type="evidence" value="ECO:0007669"/>
    <property type="project" value="InterPro"/>
</dbReference>
<comment type="similarity">
    <text evidence="2">Belongs to the bacterial solute-binding protein 5 family.</text>
</comment>
<name>B6IP96_RHOCS</name>
<feature type="domain" description="Solute-binding protein family 5" evidence="5">
    <location>
        <begin position="74"/>
        <end position="452"/>
    </location>
</feature>
<keyword evidence="3" id="KW-0813">Transport</keyword>
<dbReference type="STRING" id="414684.RC1_2211"/>
<dbReference type="Gene3D" id="3.10.105.10">
    <property type="entry name" value="Dipeptide-binding Protein, Domain 3"/>
    <property type="match status" value="1"/>
</dbReference>
<dbReference type="GO" id="GO:0030288">
    <property type="term" value="C:outer membrane-bounded periplasmic space"/>
    <property type="evidence" value="ECO:0007669"/>
    <property type="project" value="TreeGrafter"/>
</dbReference>
<dbReference type="CDD" id="cd08504">
    <property type="entry name" value="PBP2_OppA"/>
    <property type="match status" value="1"/>
</dbReference>
<dbReference type="Gene3D" id="3.90.76.10">
    <property type="entry name" value="Dipeptide-binding Protein, Domain 1"/>
    <property type="match status" value="1"/>
</dbReference>
<gene>
    <name evidence="6" type="primary">oppA</name>
    <name evidence="6" type="ordered locus">RC1_2211</name>
</gene>
<reference evidence="6 7" key="1">
    <citation type="journal article" date="2010" name="BMC Genomics">
        <title>Metabolic flexibility revealed in the genome of the cyst-forming alpha-1 proteobacterium Rhodospirillum centenum.</title>
        <authorList>
            <person name="Lu Y.K."/>
            <person name="Marden J."/>
            <person name="Han M."/>
            <person name="Swingley W.D."/>
            <person name="Mastrian S.D."/>
            <person name="Chowdhury S.R."/>
            <person name="Hao J."/>
            <person name="Helmy T."/>
            <person name="Kim S."/>
            <person name="Kurdoglu A.A."/>
            <person name="Matthies H.J."/>
            <person name="Rollo D."/>
            <person name="Stothard P."/>
            <person name="Blankenship R.E."/>
            <person name="Bauer C.E."/>
            <person name="Touchman J.W."/>
        </authorList>
    </citation>
    <scope>NUCLEOTIDE SEQUENCE [LARGE SCALE GENOMIC DNA]</scope>
    <source>
        <strain evidence="7">ATCC 51521 / SW</strain>
    </source>
</reference>
<dbReference type="HOGENOM" id="CLU_017028_0_4_5"/>
<dbReference type="InterPro" id="IPR039424">
    <property type="entry name" value="SBP_5"/>
</dbReference>
<evidence type="ECO:0000313" key="6">
    <source>
        <dbReference type="EMBL" id="ACI99598.1"/>
    </source>
</evidence>
<dbReference type="PANTHER" id="PTHR30290">
    <property type="entry name" value="PERIPLASMIC BINDING COMPONENT OF ABC TRANSPORTER"/>
    <property type="match status" value="1"/>
</dbReference>
<evidence type="ECO:0000256" key="2">
    <source>
        <dbReference type="ARBA" id="ARBA00005695"/>
    </source>
</evidence>
<dbReference type="PIRSF" id="PIRSF002741">
    <property type="entry name" value="MppA"/>
    <property type="match status" value="1"/>
</dbReference>
<organism evidence="6 7">
    <name type="scientific">Rhodospirillum centenum (strain ATCC 51521 / SW)</name>
    <dbReference type="NCBI Taxonomy" id="414684"/>
    <lineage>
        <taxon>Bacteria</taxon>
        <taxon>Pseudomonadati</taxon>
        <taxon>Pseudomonadota</taxon>
        <taxon>Alphaproteobacteria</taxon>
        <taxon>Rhodospirillales</taxon>
        <taxon>Rhodospirillaceae</taxon>
        <taxon>Rhodospirillum</taxon>
    </lineage>
</organism>
<evidence type="ECO:0000256" key="3">
    <source>
        <dbReference type="ARBA" id="ARBA00022448"/>
    </source>
</evidence>
<evidence type="ECO:0000256" key="4">
    <source>
        <dbReference type="ARBA" id="ARBA00022729"/>
    </source>
</evidence>
<proteinExistence type="inferred from homology"/>
<dbReference type="eggNOG" id="COG4166">
    <property type="taxonomic scope" value="Bacteria"/>
</dbReference>
<accession>B6IP96</accession>
<protein>
    <submittedName>
        <fullName evidence="6">Periplasmic oligopeptide-binding protein</fullName>
    </submittedName>
</protein>
<dbReference type="RefSeq" id="WP_012567383.1">
    <property type="nucleotide sequence ID" value="NC_011420.2"/>
</dbReference>
<evidence type="ECO:0000256" key="1">
    <source>
        <dbReference type="ARBA" id="ARBA00004418"/>
    </source>
</evidence>